<protein>
    <recommendedName>
        <fullName evidence="5">ATP-grasp domain-containing protein</fullName>
    </recommendedName>
</protein>
<dbReference type="InterPro" id="IPR041472">
    <property type="entry name" value="BL00235/CARNS1_N"/>
</dbReference>
<dbReference type="Proteomes" id="UP001227101">
    <property type="component" value="Chromosome"/>
</dbReference>
<evidence type="ECO:0000256" key="4">
    <source>
        <dbReference type="PROSITE-ProRule" id="PRU00409"/>
    </source>
</evidence>
<keyword evidence="7" id="KW-1185">Reference proteome</keyword>
<evidence type="ECO:0000256" key="3">
    <source>
        <dbReference type="ARBA" id="ARBA00022840"/>
    </source>
</evidence>
<dbReference type="Gene3D" id="3.30.470.20">
    <property type="entry name" value="ATP-grasp fold, B domain"/>
    <property type="match status" value="1"/>
</dbReference>
<accession>A0ABY8XH10</accession>
<evidence type="ECO:0000259" key="5">
    <source>
        <dbReference type="PROSITE" id="PS50975"/>
    </source>
</evidence>
<keyword evidence="2 4" id="KW-0547">Nucleotide-binding</keyword>
<sequence length="424" mass="44691">MTKVAVFESADASGLPDLLDAAADWCELVVVNAGPQPWTAEEREGVADLAEVVDAAGRPAADVAAELAALEVDGVVTLEDEWIPLVAAVAARLDLPYHSEAAAEAVTHKDVQRARLADTGLGVRAAAFTDEAGLVAAIAAVGFPAVLKPVRGNGSLNVYTVDDEAGLRAALAEATGTAPTSRGNFRLGHGSSGAQKWLLEERLIGVPHPAGDWLSDHFSVEVLSLGEDDHWPFWVSDRFPLIPPLRETGMTGPSLLPWETQRLAGERAGAILSALGVTTGVSHLEFKLTATGPRLIEVNGRLGGFLSSIVPHLSELNPVRLVLEAAVGKAERRPVVADGYAACAFTHCPTTGGRITALADPAELMRQPGVWRVDVRCAVGDEPDYRTGTNGRLQNVWLDGATGDELRAAYLAADAFTAEGNRFE</sequence>
<dbReference type="EMBL" id="CP127173">
    <property type="protein sequence ID" value="WIV54920.1"/>
    <property type="molecule type" value="Genomic_DNA"/>
</dbReference>
<dbReference type="InterPro" id="IPR011761">
    <property type="entry name" value="ATP-grasp"/>
</dbReference>
<dbReference type="Gene3D" id="3.40.50.20">
    <property type="match status" value="1"/>
</dbReference>
<evidence type="ECO:0000313" key="6">
    <source>
        <dbReference type="EMBL" id="WIV54920.1"/>
    </source>
</evidence>
<name>A0ABY8XH10_9PSEU</name>
<dbReference type="PROSITE" id="PS50975">
    <property type="entry name" value="ATP_GRASP"/>
    <property type="match status" value="1"/>
</dbReference>
<proteinExistence type="predicted"/>
<dbReference type="Pfam" id="PF18130">
    <property type="entry name" value="ATPgrasp_N"/>
    <property type="match status" value="1"/>
</dbReference>
<dbReference type="PANTHER" id="PTHR43585">
    <property type="entry name" value="FUMIPYRROLE BIOSYNTHESIS PROTEIN C"/>
    <property type="match status" value="1"/>
</dbReference>
<evidence type="ECO:0000313" key="7">
    <source>
        <dbReference type="Proteomes" id="UP001227101"/>
    </source>
</evidence>
<dbReference type="PANTHER" id="PTHR43585:SF2">
    <property type="entry name" value="ATP-GRASP ENZYME FSQD"/>
    <property type="match status" value="1"/>
</dbReference>
<keyword evidence="3 4" id="KW-0067">ATP-binding</keyword>
<reference evidence="6 7" key="1">
    <citation type="submission" date="2023-06" db="EMBL/GenBank/DDBJ databases">
        <authorList>
            <person name="Oyuntsetseg B."/>
            <person name="Kim S.B."/>
        </authorList>
    </citation>
    <scope>NUCLEOTIDE SEQUENCE [LARGE SCALE GENOMIC DNA]</scope>
    <source>
        <strain evidence="6 7">2-2</strain>
    </source>
</reference>
<organism evidence="6 7">
    <name type="scientific">Amycolatopsis nalaikhensis</name>
    <dbReference type="NCBI Taxonomy" id="715472"/>
    <lineage>
        <taxon>Bacteria</taxon>
        <taxon>Bacillati</taxon>
        <taxon>Actinomycetota</taxon>
        <taxon>Actinomycetes</taxon>
        <taxon>Pseudonocardiales</taxon>
        <taxon>Pseudonocardiaceae</taxon>
        <taxon>Amycolatopsis</taxon>
    </lineage>
</organism>
<dbReference type="InterPro" id="IPR052032">
    <property type="entry name" value="ATP-dep_AA_Ligase"/>
</dbReference>
<dbReference type="RefSeq" id="WP_285451692.1">
    <property type="nucleotide sequence ID" value="NZ_CP127173.1"/>
</dbReference>
<evidence type="ECO:0000256" key="1">
    <source>
        <dbReference type="ARBA" id="ARBA00022598"/>
    </source>
</evidence>
<gene>
    <name evidence="6" type="ORF">QP939_39775</name>
</gene>
<feature type="domain" description="ATP-grasp" evidence="5">
    <location>
        <begin position="113"/>
        <end position="327"/>
    </location>
</feature>
<keyword evidence="1" id="KW-0436">Ligase</keyword>
<dbReference type="SUPFAM" id="SSF56059">
    <property type="entry name" value="Glutathione synthetase ATP-binding domain-like"/>
    <property type="match status" value="1"/>
</dbReference>
<evidence type="ECO:0000256" key="2">
    <source>
        <dbReference type="ARBA" id="ARBA00022741"/>
    </source>
</evidence>